<gene>
    <name evidence="4" type="primary">ptlC</name>
    <name evidence="4" type="ORF">TR69_WS6001001213</name>
</gene>
<dbReference type="InterPro" id="IPR027417">
    <property type="entry name" value="P-loop_NTPase"/>
</dbReference>
<organism evidence="4 5">
    <name type="scientific">candidate division WS6 bacterium OLB20</name>
    <dbReference type="NCBI Taxonomy" id="1617426"/>
    <lineage>
        <taxon>Bacteria</taxon>
        <taxon>Candidatus Dojkabacteria</taxon>
    </lineage>
</organism>
<feature type="region of interest" description="Disordered" evidence="2">
    <location>
        <begin position="656"/>
        <end position="693"/>
    </location>
</feature>
<feature type="coiled-coil region" evidence="1">
    <location>
        <begin position="139"/>
        <end position="187"/>
    </location>
</feature>
<dbReference type="SUPFAM" id="SSF52540">
    <property type="entry name" value="P-loop containing nucleoside triphosphate hydrolases"/>
    <property type="match status" value="1"/>
</dbReference>
<dbReference type="Gene3D" id="3.40.50.300">
    <property type="entry name" value="P-loop containing nucleotide triphosphate hydrolases"/>
    <property type="match status" value="1"/>
</dbReference>
<dbReference type="InterPro" id="IPR051162">
    <property type="entry name" value="T4SS_component"/>
</dbReference>
<feature type="compositionally biased region" description="Low complexity" evidence="2">
    <location>
        <begin position="19"/>
        <end position="32"/>
    </location>
</feature>
<dbReference type="Gene3D" id="1.10.8.730">
    <property type="match status" value="1"/>
</dbReference>
<keyword evidence="1" id="KW-0175">Coiled coil</keyword>
<dbReference type="PATRIC" id="fig|1617426.3.peg.1201"/>
<dbReference type="CDD" id="cd01127">
    <property type="entry name" value="TrwB_TraG_TraD_VirD4"/>
    <property type="match status" value="1"/>
</dbReference>
<evidence type="ECO:0000259" key="3">
    <source>
        <dbReference type="Pfam" id="PF19044"/>
    </source>
</evidence>
<protein>
    <submittedName>
        <fullName evidence="4">Type IV secretion system protein PtlC</fullName>
    </submittedName>
</protein>
<dbReference type="NCBIfam" id="NF045971">
    <property type="entry name" value="conju_CD1110"/>
    <property type="match status" value="1"/>
</dbReference>
<comment type="caution">
    <text evidence="4">The sequence shown here is derived from an EMBL/GenBank/DDBJ whole genome shotgun (WGS) entry which is preliminary data.</text>
</comment>
<feature type="domain" description="TraG P-loop" evidence="3">
    <location>
        <begin position="291"/>
        <end position="368"/>
    </location>
</feature>
<evidence type="ECO:0000256" key="2">
    <source>
        <dbReference type="SAM" id="MobiDB-lite"/>
    </source>
</evidence>
<feature type="domain" description="TraG P-loop" evidence="3">
    <location>
        <begin position="469"/>
        <end position="596"/>
    </location>
</feature>
<reference evidence="4 5" key="1">
    <citation type="submission" date="2015-02" db="EMBL/GenBank/DDBJ databases">
        <title>Improved understanding of the partial-nitritation anammox process through 23 genomes representing the majority of the microbial community.</title>
        <authorList>
            <person name="Speth D.R."/>
            <person name="In T Zandt M."/>
            <person name="Guerrero Cruz S."/>
            <person name="Jetten M.S."/>
            <person name="Dutilh B.E."/>
        </authorList>
    </citation>
    <scope>NUCLEOTIDE SEQUENCE [LARGE SCALE GENOMIC DNA]</scope>
    <source>
        <strain evidence="4">OLB20</strain>
    </source>
</reference>
<name>A0A136LX38_9BACT</name>
<evidence type="ECO:0000256" key="1">
    <source>
        <dbReference type="SAM" id="Coils"/>
    </source>
</evidence>
<feature type="region of interest" description="Disordered" evidence="2">
    <location>
        <begin position="1"/>
        <end position="32"/>
    </location>
</feature>
<dbReference type="InterPro" id="IPR043964">
    <property type="entry name" value="P-loop_TraG"/>
</dbReference>
<dbReference type="Proteomes" id="UP000070457">
    <property type="component" value="Unassembled WGS sequence"/>
</dbReference>
<evidence type="ECO:0000313" key="4">
    <source>
        <dbReference type="EMBL" id="KXK26218.1"/>
    </source>
</evidence>
<dbReference type="AlphaFoldDB" id="A0A136LX38"/>
<dbReference type="PANTHER" id="PTHR30121">
    <property type="entry name" value="UNCHARACTERIZED PROTEIN YJGR-RELATED"/>
    <property type="match status" value="1"/>
</dbReference>
<dbReference type="STRING" id="1617426.TR69_WS6001001213"/>
<dbReference type="PANTHER" id="PTHR30121:SF6">
    <property type="entry name" value="SLR6007 PROTEIN"/>
    <property type="match status" value="1"/>
</dbReference>
<sequence length="693" mass="77536">MGILPFFGKKKPQQPQPVQPGQLPGASPAQQQQIQQQRMQANVPQQTQVKTTVTQAANQETKAVQMFSQGVLDVKDIIAPPAIEIDFNHMLVGGTYFRTFFATGFPRWVGANWLSPLINFEKPLTISTFYYPVDSALIMQRLKRKIAEMQATLNLDIEAGKIPDPSVKVALKDAEDLQDQIASGNEKFFHFGLYVTARAKNLKELEKISRNVESTLSAIGVIVKIASLQQEQGFTTSMPLAEDRIHLTRNMDTTSLATTFPFVSSELSMDDGIMYGVNKHNKSLIVFDRFQMPNANMVVFATSGAGKSYFVKLEAMRSLMFGTDVIIIDPEKEYEKLTGTIGGEYISFSQDGDQKLNPFELSGMFDKDEDELRFKILYLHGLIRIMVGGNLSPIESAILDRALILTYKEKGITPDPATQRREPPLLEDLYKVLNAMAETEAHSLAQRLERYLRGSAAGIFDRRSTVEITNTFTVFSIRDLTDEMRPIAMYMMLDYIWTRVKKDRRQRLLIIDEAWWMMQYPDAARFVYSVAKRARKYALGLTTISQDVEDFLGSDYGKAVVTNSSIQILLKQSPAAVDHIQNVFYLSDGERDFLLSSGVGEGLFFAGNNHVAMQVIASENEHNLITTNPREMLRKEEDSLAVNRGQGRRVTNRAEIDTMNPVDGVQNAAAPAGPAQQPPTGQPVIDSGLNPVE</sequence>
<proteinExistence type="predicted"/>
<dbReference type="Pfam" id="PF19044">
    <property type="entry name" value="P-loop_TraG"/>
    <property type="match status" value="2"/>
</dbReference>
<evidence type="ECO:0000313" key="5">
    <source>
        <dbReference type="Proteomes" id="UP000070457"/>
    </source>
</evidence>
<dbReference type="EMBL" id="JYNZ01000004">
    <property type="protein sequence ID" value="KXK26218.1"/>
    <property type="molecule type" value="Genomic_DNA"/>
</dbReference>
<accession>A0A136LX38</accession>